<evidence type="ECO:0000256" key="2">
    <source>
        <dbReference type="ARBA" id="ARBA00012632"/>
    </source>
</evidence>
<dbReference type="SUPFAM" id="SSF53254">
    <property type="entry name" value="Phosphoglycerate mutase-like"/>
    <property type="match status" value="1"/>
</dbReference>
<dbReference type="InterPro" id="IPR050645">
    <property type="entry name" value="Histidine_acid_phosphatase"/>
</dbReference>
<protein>
    <recommendedName>
        <fullName evidence="2">3-phytase</fullName>
        <ecNumber evidence="2">3.1.3.8</ecNumber>
    </recommendedName>
</protein>
<evidence type="ECO:0000256" key="3">
    <source>
        <dbReference type="ARBA" id="ARBA00022801"/>
    </source>
</evidence>
<dbReference type="STRING" id="196109.A0A136JB23"/>
<comment type="similarity">
    <text evidence="1">Belongs to the histidine acid phosphatase family.</text>
</comment>
<keyword evidence="3" id="KW-0378">Hydrolase</keyword>
<feature type="region of interest" description="Disordered" evidence="4">
    <location>
        <begin position="439"/>
        <end position="462"/>
    </location>
</feature>
<dbReference type="Proteomes" id="UP000070501">
    <property type="component" value="Unassembled WGS sequence"/>
</dbReference>
<dbReference type="InterPro" id="IPR029033">
    <property type="entry name" value="His_PPase_superfam"/>
</dbReference>
<dbReference type="PANTHER" id="PTHR11567">
    <property type="entry name" value="ACID PHOSPHATASE-RELATED"/>
    <property type="match status" value="1"/>
</dbReference>
<dbReference type="InterPro" id="IPR033379">
    <property type="entry name" value="Acid_Pase_AS"/>
</dbReference>
<name>A0A136JB23_9PEZI</name>
<dbReference type="EC" id="3.1.3.8" evidence="2"/>
<sequence length="548" mass="60505">MTTLIPRKPYSEDELRTLYPAGLELQLVQILLRHGERTPVRARFQNAGLAAYWPYCSAARQLQSVALDRSTGQFTPLEWKRRMETFGPNDEPVLATGPRGELDGICDMGMLTDRGRETTYDLGSRLRRLYVDQLGFLPAKITDADSLYLRATPIPRALESMQETFGGLYPRATRDPDMAPPSILTRNNADETLFPNDSNCRRFALLARAFANRAAQRHNDSDDMAYLTKIYGKWMTSEKVAVDSHPRLNGLMDTVNSTRAHGPETKLPKAFYDDKAIRIMEKISNEEWFQGYKESQEYRTLGIGGLLGDVVSRMVGSAERSTADGAYEIADALQAKAMREGKGATPIRFGLSGCHDTTLAAVLASLGAFDTDRWPPYTSHIAIELFRQKQQQQQQDAQPGATPAQSSVLPAVPPAKDTTVVSKPGFFSSLFSWGASSASAKVVPGTPPPGIGRKRSETLTDNERRQLDGYYVRLRYNDAVVTIPGCKAPGKHLEGDESFCTLAEFKAIVDKFTPENWKNQCLANLDAPAFPAKPEPAGHSSRSPPPPA</sequence>
<dbReference type="AlphaFoldDB" id="A0A136JB23"/>
<dbReference type="InterPro" id="IPR000560">
    <property type="entry name" value="His_Pase_clade-2"/>
</dbReference>
<evidence type="ECO:0000256" key="4">
    <source>
        <dbReference type="SAM" id="MobiDB-lite"/>
    </source>
</evidence>
<dbReference type="Gene3D" id="3.40.50.1240">
    <property type="entry name" value="Phosphoglycerate mutase-like"/>
    <property type="match status" value="1"/>
</dbReference>
<evidence type="ECO:0000313" key="6">
    <source>
        <dbReference type="Proteomes" id="UP000070501"/>
    </source>
</evidence>
<dbReference type="PANTHER" id="PTHR11567:SF110">
    <property type="entry name" value="2-PHOSPHOXYLOSE PHOSPHATASE 1"/>
    <property type="match status" value="1"/>
</dbReference>
<feature type="region of interest" description="Disordered" evidence="4">
    <location>
        <begin position="388"/>
        <end position="411"/>
    </location>
</feature>
<gene>
    <name evidence="5" type="ORF">Micbo1qcDRAFT_159313</name>
</gene>
<reference evidence="6" key="1">
    <citation type="submission" date="2016-02" db="EMBL/GenBank/DDBJ databases">
        <title>Draft genome sequence of Microdochium bolleyi, a fungal endophyte of beachgrass.</title>
        <authorList>
            <consortium name="DOE Joint Genome Institute"/>
            <person name="David A.S."/>
            <person name="May G."/>
            <person name="Haridas S."/>
            <person name="Lim J."/>
            <person name="Wang M."/>
            <person name="Labutti K."/>
            <person name="Lipzen A."/>
            <person name="Barry K."/>
            <person name="Grigoriev I.V."/>
        </authorList>
    </citation>
    <scope>NUCLEOTIDE SEQUENCE [LARGE SCALE GENOMIC DNA]</scope>
    <source>
        <strain evidence="6">J235TASD1</strain>
    </source>
</reference>
<keyword evidence="6" id="KW-1185">Reference proteome</keyword>
<dbReference type="CDD" id="cd07061">
    <property type="entry name" value="HP_HAP_like"/>
    <property type="match status" value="1"/>
</dbReference>
<evidence type="ECO:0000313" key="5">
    <source>
        <dbReference type="EMBL" id="KXJ94248.1"/>
    </source>
</evidence>
<evidence type="ECO:0000256" key="1">
    <source>
        <dbReference type="ARBA" id="ARBA00005375"/>
    </source>
</evidence>
<feature type="region of interest" description="Disordered" evidence="4">
    <location>
        <begin position="528"/>
        <end position="548"/>
    </location>
</feature>
<organism evidence="5 6">
    <name type="scientific">Microdochium bolleyi</name>
    <dbReference type="NCBI Taxonomy" id="196109"/>
    <lineage>
        <taxon>Eukaryota</taxon>
        <taxon>Fungi</taxon>
        <taxon>Dikarya</taxon>
        <taxon>Ascomycota</taxon>
        <taxon>Pezizomycotina</taxon>
        <taxon>Sordariomycetes</taxon>
        <taxon>Xylariomycetidae</taxon>
        <taxon>Xylariales</taxon>
        <taxon>Microdochiaceae</taxon>
        <taxon>Microdochium</taxon>
    </lineage>
</organism>
<dbReference type="EMBL" id="KQ964247">
    <property type="protein sequence ID" value="KXJ94248.1"/>
    <property type="molecule type" value="Genomic_DNA"/>
</dbReference>
<dbReference type="Pfam" id="PF00328">
    <property type="entry name" value="His_Phos_2"/>
    <property type="match status" value="1"/>
</dbReference>
<proteinExistence type="inferred from homology"/>
<dbReference type="GO" id="GO:0016158">
    <property type="term" value="F:inositol hexakisphosphate 3-phosphatase activity"/>
    <property type="evidence" value="ECO:0007669"/>
    <property type="project" value="UniProtKB-EC"/>
</dbReference>
<dbReference type="InParanoid" id="A0A136JB23"/>
<dbReference type="OrthoDB" id="10257284at2759"/>
<feature type="compositionally biased region" description="Low complexity" evidence="4">
    <location>
        <begin position="388"/>
        <end position="405"/>
    </location>
</feature>
<dbReference type="PROSITE" id="PS00616">
    <property type="entry name" value="HIS_ACID_PHOSPHAT_1"/>
    <property type="match status" value="1"/>
</dbReference>
<accession>A0A136JB23</accession>